<evidence type="ECO:0000256" key="7">
    <source>
        <dbReference type="PROSITE-ProRule" id="PRU00192"/>
    </source>
</evidence>
<dbReference type="CDD" id="cd21388">
    <property type="entry name" value="GAT_STAM"/>
    <property type="match status" value="1"/>
</dbReference>
<evidence type="ECO:0000313" key="12">
    <source>
        <dbReference type="Proteomes" id="UP000887568"/>
    </source>
</evidence>
<dbReference type="SMART" id="SM00326">
    <property type="entry name" value="SH3"/>
    <property type="match status" value="1"/>
</dbReference>
<dbReference type="Gene3D" id="1.20.5.1940">
    <property type="match status" value="1"/>
</dbReference>
<evidence type="ECO:0000259" key="9">
    <source>
        <dbReference type="PROSITE" id="PS50002"/>
    </source>
</evidence>
<dbReference type="OrthoDB" id="10068368at2759"/>
<dbReference type="InterPro" id="IPR036028">
    <property type="entry name" value="SH3-like_dom_sf"/>
</dbReference>
<evidence type="ECO:0008006" key="13">
    <source>
        <dbReference type="Google" id="ProtNLM"/>
    </source>
</evidence>
<sequence>MRTRVLRDLVIYGSSSSIGSSDFFSRQKMPLFGGSSPFDQDVEKATSESNKGEDWGLIMDICDRVSGQPQAAKDVLKSIMKRVRNPVSQVCLQALTLLGACVSNCGKTFHLELCSRDFMSEARNIVSKGSGKVSEKIRGQIKEWAEEFKNDPQLNLMVQLYDSLKAEGYDFPATSQKTSQSTKPAPVTTPAPAASSRQEEDDIAKAIQLSLQQDKAKTSSLYPSAGLYASMTPSVSAATTRREPRKVKALYDFEAAEDNELTFKAGEIISVLDDSDTNWWKGENSRGTGLFPSNFVTADLTAETDADIREREKKVSFDEEVEVRTIESMAPEVVEIDEGQMDSCLEMMQNADPTEARPDTQEMLVLEDTCKRMNPLINQELEAVDREHMDLTALNAKLIDAFSMYHKLMKEAPVYGYSLKTMNMPQQGVAGQYQPGVAGPGMPGFGEVPYGAPPQGMYGPPGVQGQMGQPIMQQGGEMAMPQGQMASGMMTQGNHPMTMAQPGQAMYSHPGTAQQYQTQPGPMAHNNMTHYQAPPQNSMHQMSVNTSTSYSAQGSVPSGVQGPPIMAQNYSGAPVGQQPPMGTHPQQLQQPMQQQQQQQQQQPMYM</sequence>
<evidence type="ECO:0000313" key="11">
    <source>
        <dbReference type="EnsemblMetazoa" id="XP_038051641.1"/>
    </source>
</evidence>
<dbReference type="InterPro" id="IPR003903">
    <property type="entry name" value="UIM_dom"/>
</dbReference>
<dbReference type="OMA" id="CDKVTTN"/>
<dbReference type="CDD" id="cd03568">
    <property type="entry name" value="VHS_STAM"/>
    <property type="match status" value="1"/>
</dbReference>
<dbReference type="CDD" id="cd11820">
    <property type="entry name" value="SH3_STAM"/>
    <property type="match status" value="1"/>
</dbReference>
<dbReference type="PROSITE" id="PS50179">
    <property type="entry name" value="VHS"/>
    <property type="match status" value="1"/>
</dbReference>
<keyword evidence="12" id="KW-1185">Reference proteome</keyword>
<evidence type="ECO:0000256" key="1">
    <source>
        <dbReference type="ARBA" id="ARBA00004177"/>
    </source>
</evidence>
<name>A0A913ZKR6_PATMI</name>
<evidence type="ECO:0000256" key="4">
    <source>
        <dbReference type="ARBA" id="ARBA00022448"/>
    </source>
</evidence>
<dbReference type="SUPFAM" id="SSF50044">
    <property type="entry name" value="SH3-domain"/>
    <property type="match status" value="1"/>
</dbReference>
<dbReference type="Gene3D" id="1.25.40.90">
    <property type="match status" value="1"/>
</dbReference>
<organism evidence="11 12">
    <name type="scientific">Patiria miniata</name>
    <name type="common">Bat star</name>
    <name type="synonym">Asterina miniata</name>
    <dbReference type="NCBI Taxonomy" id="46514"/>
    <lineage>
        <taxon>Eukaryota</taxon>
        <taxon>Metazoa</taxon>
        <taxon>Echinodermata</taxon>
        <taxon>Eleutherozoa</taxon>
        <taxon>Asterozoa</taxon>
        <taxon>Asteroidea</taxon>
        <taxon>Valvatacea</taxon>
        <taxon>Valvatida</taxon>
        <taxon>Asterinidae</taxon>
        <taxon>Patiria</taxon>
    </lineage>
</organism>
<feature type="region of interest" description="Disordered" evidence="8">
    <location>
        <begin position="532"/>
        <end position="606"/>
    </location>
</feature>
<dbReference type="SMART" id="SM00288">
    <property type="entry name" value="VHS"/>
    <property type="match status" value="1"/>
</dbReference>
<dbReference type="GO" id="GO:0035091">
    <property type="term" value="F:phosphatidylinositol binding"/>
    <property type="evidence" value="ECO:0007669"/>
    <property type="project" value="InterPro"/>
</dbReference>
<evidence type="ECO:0000256" key="8">
    <source>
        <dbReference type="SAM" id="MobiDB-lite"/>
    </source>
</evidence>
<dbReference type="FunFam" id="1.25.40.90:FF:000009">
    <property type="entry name" value="Putative signal transducing adapter molecule 1"/>
    <property type="match status" value="1"/>
</dbReference>
<dbReference type="RefSeq" id="XP_038051641.1">
    <property type="nucleotide sequence ID" value="XM_038195713.1"/>
</dbReference>
<protein>
    <recommendedName>
        <fullName evidence="13">Signal transducing adapter molecule 1</fullName>
    </recommendedName>
</protein>
<accession>A0A913ZKR6</accession>
<dbReference type="SUPFAM" id="SSF48464">
    <property type="entry name" value="ENTH/VHS domain"/>
    <property type="match status" value="1"/>
</dbReference>
<dbReference type="GeneID" id="119724601"/>
<comment type="subcellular location">
    <subcellularLocation>
        <location evidence="1">Endosome</location>
    </subcellularLocation>
</comment>
<feature type="compositionally biased region" description="Polar residues" evidence="8">
    <location>
        <begin position="532"/>
        <end position="558"/>
    </location>
</feature>
<feature type="region of interest" description="Disordered" evidence="8">
    <location>
        <begin position="173"/>
        <end position="200"/>
    </location>
</feature>
<dbReference type="PROSITE" id="PS50002">
    <property type="entry name" value="SH3"/>
    <property type="match status" value="1"/>
</dbReference>
<reference evidence="11" key="1">
    <citation type="submission" date="2022-11" db="UniProtKB">
        <authorList>
            <consortium name="EnsemblMetazoa"/>
        </authorList>
    </citation>
    <scope>IDENTIFICATION</scope>
</reference>
<keyword evidence="6" id="KW-0653">Protein transport</keyword>
<dbReference type="Gene3D" id="2.30.30.40">
    <property type="entry name" value="SH3 Domains"/>
    <property type="match status" value="1"/>
</dbReference>
<evidence type="ECO:0000256" key="2">
    <source>
        <dbReference type="ARBA" id="ARBA00009666"/>
    </source>
</evidence>
<dbReference type="Pfam" id="PF00790">
    <property type="entry name" value="VHS"/>
    <property type="match status" value="1"/>
</dbReference>
<feature type="domain" description="SH3" evidence="9">
    <location>
        <begin position="242"/>
        <end position="301"/>
    </location>
</feature>
<dbReference type="EnsemblMetazoa" id="XM_038195713.1">
    <property type="protein sequence ID" value="XP_038051641.1"/>
    <property type="gene ID" value="LOC119724601"/>
</dbReference>
<dbReference type="InterPro" id="IPR001452">
    <property type="entry name" value="SH3_domain"/>
</dbReference>
<dbReference type="PRINTS" id="PR00452">
    <property type="entry name" value="SH3DOMAIN"/>
</dbReference>
<evidence type="ECO:0000259" key="10">
    <source>
        <dbReference type="PROSITE" id="PS50179"/>
    </source>
</evidence>
<dbReference type="Pfam" id="PF00018">
    <property type="entry name" value="SH3_1"/>
    <property type="match status" value="1"/>
</dbReference>
<feature type="compositionally biased region" description="Low complexity" evidence="8">
    <location>
        <begin position="585"/>
        <end position="606"/>
    </location>
</feature>
<comment type="similarity">
    <text evidence="2">Belongs to the STAM family.</text>
</comment>
<dbReference type="AlphaFoldDB" id="A0A913ZKR6"/>
<dbReference type="PANTHER" id="PTHR45929">
    <property type="entry name" value="JAK PATHWAY SIGNAL TRANSDUCTION ADAPTOR MOLECULE"/>
    <property type="match status" value="1"/>
</dbReference>
<dbReference type="PANTHER" id="PTHR45929:SF3">
    <property type="entry name" value="JAK PATHWAY SIGNAL TRANSDUCTION ADAPTOR MOLECULE"/>
    <property type="match status" value="1"/>
</dbReference>
<feature type="compositionally biased region" description="Low complexity" evidence="8">
    <location>
        <begin position="181"/>
        <end position="196"/>
    </location>
</feature>
<dbReference type="Proteomes" id="UP000887568">
    <property type="component" value="Unplaced"/>
</dbReference>
<keyword evidence="4" id="KW-0813">Transport</keyword>
<dbReference type="GO" id="GO:0043328">
    <property type="term" value="P:protein transport to vacuole involved in ubiquitin-dependent protein catabolic process via the multivesicular body sorting pathway"/>
    <property type="evidence" value="ECO:0007669"/>
    <property type="project" value="TreeGrafter"/>
</dbReference>
<dbReference type="GO" id="GO:0043130">
    <property type="term" value="F:ubiquitin binding"/>
    <property type="evidence" value="ECO:0007669"/>
    <property type="project" value="InterPro"/>
</dbReference>
<evidence type="ECO:0000256" key="6">
    <source>
        <dbReference type="ARBA" id="ARBA00022927"/>
    </source>
</evidence>
<keyword evidence="5" id="KW-0967">Endosome</keyword>
<dbReference type="CTD" id="8027"/>
<feature type="domain" description="VHS" evidence="10">
    <location>
        <begin position="45"/>
        <end position="172"/>
    </location>
</feature>
<keyword evidence="3 7" id="KW-0728">SH3 domain</keyword>
<dbReference type="InterPro" id="IPR002014">
    <property type="entry name" value="VHS_dom"/>
</dbReference>
<dbReference type="InterPro" id="IPR050670">
    <property type="entry name" value="STAM"/>
</dbReference>
<dbReference type="PROSITE" id="PS50330">
    <property type="entry name" value="UIM"/>
    <property type="match status" value="1"/>
</dbReference>
<dbReference type="FunFam" id="2.30.30.40:FF:000072">
    <property type="entry name" value="Unconventional Myosin IB"/>
    <property type="match status" value="1"/>
</dbReference>
<evidence type="ECO:0000256" key="5">
    <source>
        <dbReference type="ARBA" id="ARBA00022753"/>
    </source>
</evidence>
<dbReference type="GO" id="GO:0033565">
    <property type="term" value="C:ESCRT-0 complex"/>
    <property type="evidence" value="ECO:0007669"/>
    <property type="project" value="TreeGrafter"/>
</dbReference>
<proteinExistence type="inferred from homology"/>
<evidence type="ECO:0000256" key="3">
    <source>
        <dbReference type="ARBA" id="ARBA00022443"/>
    </source>
</evidence>
<dbReference type="PRINTS" id="PR00499">
    <property type="entry name" value="P67PHOX"/>
</dbReference>
<dbReference type="InterPro" id="IPR008942">
    <property type="entry name" value="ENTH_VHS"/>
</dbReference>